<comment type="caution">
    <text evidence="1">The sequence shown here is derived from an EMBL/GenBank/DDBJ whole genome shotgun (WGS) entry which is preliminary data.</text>
</comment>
<gene>
    <name evidence="1" type="ORF">JYZ213_LOCUS427</name>
    <name evidence="4" type="ORF">OKA104_LOCUS20416</name>
    <name evidence="3" type="ORF">OXD698_LOCUS10942</name>
    <name evidence="2" type="ORF">VCS650_LOCUS377</name>
</gene>
<dbReference type="EMBL" id="CAJNOG010000002">
    <property type="protein sequence ID" value="CAF0722568.1"/>
    <property type="molecule type" value="Genomic_DNA"/>
</dbReference>
<sequence length="357" mass="41651">MLIALSVVSTAKKTLCFHIDISEKRKHGQRDGHQRKSRCNKYIHGTKFEELPNELCLRYIFVSFDLYSLYHTFYHLNKRYNQLVLSCQNLQLNLKKIPASEFIPSIYHIGTLFSSDSVLSLQNGTSTQIDLLCQDRLFTNLISNIKSLTFSRDTSLDSICELLNIESLQKTIEYLNVKYISWKGCPSEQCSNDDYQEQEAIRQIFTIAFCEMNKLKTLLIFFSEKKYPDGEDFESIFENVKEHSRDSEQTNQSNLTDCIYLHEICPKLKYLEMRTDFGEKILDKHANDEQKNTSITNLCLLFDRWKDAKLSLKKIENFLSYFPTLTTLELNQRALQLTENQWNDLASKTGIDIVNIS</sequence>
<dbReference type="Proteomes" id="UP000663891">
    <property type="component" value="Unassembled WGS sequence"/>
</dbReference>
<dbReference type="Proteomes" id="UP000663881">
    <property type="component" value="Unassembled WGS sequence"/>
</dbReference>
<proteinExistence type="predicted"/>
<reference evidence="1" key="1">
    <citation type="submission" date="2021-02" db="EMBL/GenBank/DDBJ databases">
        <authorList>
            <person name="Nowell W R."/>
        </authorList>
    </citation>
    <scope>NUCLEOTIDE SEQUENCE</scope>
</reference>
<organism evidence="1 5">
    <name type="scientific">Adineta steineri</name>
    <dbReference type="NCBI Taxonomy" id="433720"/>
    <lineage>
        <taxon>Eukaryota</taxon>
        <taxon>Metazoa</taxon>
        <taxon>Spiralia</taxon>
        <taxon>Gnathifera</taxon>
        <taxon>Rotifera</taxon>
        <taxon>Eurotatoria</taxon>
        <taxon>Bdelloidea</taxon>
        <taxon>Adinetida</taxon>
        <taxon>Adinetidae</taxon>
        <taxon>Adineta</taxon>
    </lineage>
</organism>
<dbReference type="Proteomes" id="UP000663844">
    <property type="component" value="Unassembled WGS sequence"/>
</dbReference>
<accession>A0A813MDB4</accession>
<dbReference type="Proteomes" id="UP000663845">
    <property type="component" value="Unassembled WGS sequence"/>
</dbReference>
<evidence type="ECO:0000313" key="2">
    <source>
        <dbReference type="EMBL" id="CAF0736684.1"/>
    </source>
</evidence>
<evidence type="ECO:0000313" key="1">
    <source>
        <dbReference type="EMBL" id="CAF0722568.1"/>
    </source>
</evidence>
<name>A0A813MDB4_9BILA</name>
<dbReference type="EMBL" id="CAJOAZ010000600">
    <property type="protein sequence ID" value="CAF3681418.1"/>
    <property type="molecule type" value="Genomic_DNA"/>
</dbReference>
<evidence type="ECO:0000313" key="3">
    <source>
        <dbReference type="EMBL" id="CAF3681418.1"/>
    </source>
</evidence>
<dbReference type="EMBL" id="CAJNON010000002">
    <property type="protein sequence ID" value="CAF0736684.1"/>
    <property type="molecule type" value="Genomic_DNA"/>
</dbReference>
<dbReference type="AlphaFoldDB" id="A0A813MDB4"/>
<dbReference type="EMBL" id="CAJOAY010001364">
    <property type="protein sequence ID" value="CAF3833104.1"/>
    <property type="molecule type" value="Genomic_DNA"/>
</dbReference>
<evidence type="ECO:0000313" key="5">
    <source>
        <dbReference type="Proteomes" id="UP000663845"/>
    </source>
</evidence>
<evidence type="ECO:0000313" key="4">
    <source>
        <dbReference type="EMBL" id="CAF3833104.1"/>
    </source>
</evidence>
<protein>
    <submittedName>
        <fullName evidence="1">Uncharacterized protein</fullName>
    </submittedName>
</protein>